<dbReference type="AlphaFoldDB" id="A0A5J5AXA8"/>
<protein>
    <submittedName>
        <fullName evidence="1">Uncharacterized protein</fullName>
    </submittedName>
</protein>
<keyword evidence="2" id="KW-1185">Reference proteome</keyword>
<sequence>MAMDQAQSKTGELQAAETGGVVADQTKAAEGVSGAKKLHGHGFKSKLKAFLRRAAYAALCGYLEYEHTL</sequence>
<name>A0A5J5AXA8_9ASTE</name>
<organism evidence="1 2">
    <name type="scientific">Nyssa sinensis</name>
    <dbReference type="NCBI Taxonomy" id="561372"/>
    <lineage>
        <taxon>Eukaryota</taxon>
        <taxon>Viridiplantae</taxon>
        <taxon>Streptophyta</taxon>
        <taxon>Embryophyta</taxon>
        <taxon>Tracheophyta</taxon>
        <taxon>Spermatophyta</taxon>
        <taxon>Magnoliopsida</taxon>
        <taxon>eudicotyledons</taxon>
        <taxon>Gunneridae</taxon>
        <taxon>Pentapetalae</taxon>
        <taxon>asterids</taxon>
        <taxon>Cornales</taxon>
        <taxon>Nyssaceae</taxon>
        <taxon>Nyssa</taxon>
    </lineage>
</organism>
<accession>A0A5J5AXA8</accession>
<dbReference type="EMBL" id="CM018040">
    <property type="protein sequence ID" value="KAA8535755.1"/>
    <property type="molecule type" value="Genomic_DNA"/>
</dbReference>
<evidence type="ECO:0000313" key="2">
    <source>
        <dbReference type="Proteomes" id="UP000325577"/>
    </source>
</evidence>
<proteinExistence type="predicted"/>
<reference evidence="1 2" key="1">
    <citation type="submission" date="2019-09" db="EMBL/GenBank/DDBJ databases">
        <title>A chromosome-level genome assembly of the Chinese tupelo Nyssa sinensis.</title>
        <authorList>
            <person name="Yang X."/>
            <person name="Kang M."/>
            <person name="Yang Y."/>
            <person name="Xiong H."/>
            <person name="Wang M."/>
            <person name="Zhang Z."/>
            <person name="Wang Z."/>
            <person name="Wu H."/>
            <person name="Ma T."/>
            <person name="Liu J."/>
            <person name="Xi Z."/>
        </authorList>
    </citation>
    <scope>NUCLEOTIDE SEQUENCE [LARGE SCALE GENOMIC DNA]</scope>
    <source>
        <strain evidence="1">J267</strain>
        <tissue evidence="1">Leaf</tissue>
    </source>
</reference>
<gene>
    <name evidence="1" type="ORF">F0562_030743</name>
</gene>
<evidence type="ECO:0000313" key="1">
    <source>
        <dbReference type="EMBL" id="KAA8535755.1"/>
    </source>
</evidence>
<dbReference type="Proteomes" id="UP000325577">
    <property type="component" value="Linkage Group LG17"/>
</dbReference>